<reference evidence="1 2" key="1">
    <citation type="submission" date="2014-02" db="EMBL/GenBank/DDBJ databases">
        <title>The small core and large imbalanced accessory genome model reveals a collaborative survival strategy of Sorangium cellulosum strains in nature.</title>
        <authorList>
            <person name="Han K."/>
            <person name="Peng R."/>
            <person name="Blom J."/>
            <person name="Li Y.-Z."/>
        </authorList>
    </citation>
    <scope>NUCLEOTIDE SEQUENCE [LARGE SCALE GENOMIC DNA]</scope>
    <source>
        <strain evidence="1 2">So0011-07</strain>
    </source>
</reference>
<evidence type="ECO:0000313" key="2">
    <source>
        <dbReference type="Proteomes" id="UP000075635"/>
    </source>
</evidence>
<gene>
    <name evidence="1" type="ORF">BE17_02375</name>
</gene>
<dbReference type="EMBL" id="JEMB01001931">
    <property type="protein sequence ID" value="KYF84421.1"/>
    <property type="molecule type" value="Genomic_DNA"/>
</dbReference>
<dbReference type="Proteomes" id="UP000075635">
    <property type="component" value="Unassembled WGS sequence"/>
</dbReference>
<organism evidence="1 2">
    <name type="scientific">Sorangium cellulosum</name>
    <name type="common">Polyangium cellulosum</name>
    <dbReference type="NCBI Taxonomy" id="56"/>
    <lineage>
        <taxon>Bacteria</taxon>
        <taxon>Pseudomonadati</taxon>
        <taxon>Myxococcota</taxon>
        <taxon>Polyangia</taxon>
        <taxon>Polyangiales</taxon>
        <taxon>Polyangiaceae</taxon>
        <taxon>Sorangium</taxon>
    </lineage>
</organism>
<protein>
    <submittedName>
        <fullName evidence="1">Uncharacterized protein</fullName>
    </submittedName>
</protein>
<comment type="caution">
    <text evidence="1">The sequence shown here is derived from an EMBL/GenBank/DDBJ whole genome shotgun (WGS) entry which is preliminary data.</text>
</comment>
<dbReference type="AlphaFoldDB" id="A0A150RW57"/>
<evidence type="ECO:0000313" key="1">
    <source>
        <dbReference type="EMBL" id="KYF84421.1"/>
    </source>
</evidence>
<name>A0A150RW57_SORCE</name>
<accession>A0A150RW57</accession>
<proteinExistence type="predicted"/>
<sequence>MLRHERAERCAMVAPVERCVERIFKSFAALYRPPARHALGKVREGRQRFKRAGVRGPHDEPNEATDLRRARQDFFFAFDNHP</sequence>